<name>A0A812L9F2_9DINO</name>
<feature type="transmembrane region" description="Helical" evidence="7">
    <location>
        <begin position="126"/>
        <end position="147"/>
    </location>
</feature>
<feature type="transmembrane region" description="Helical" evidence="7">
    <location>
        <begin position="98"/>
        <end position="114"/>
    </location>
</feature>
<dbReference type="PROSITE" id="PS50850">
    <property type="entry name" value="MFS"/>
    <property type="match status" value="1"/>
</dbReference>
<feature type="domain" description="Major facilitator superfamily (MFS) profile" evidence="8">
    <location>
        <begin position="31"/>
        <end position="458"/>
    </location>
</feature>
<feature type="transmembrane region" description="Helical" evidence="7">
    <location>
        <begin position="191"/>
        <end position="214"/>
    </location>
</feature>
<evidence type="ECO:0000259" key="8">
    <source>
        <dbReference type="PROSITE" id="PS50850"/>
    </source>
</evidence>
<gene>
    <name evidence="9" type="primary">yjjL</name>
    <name evidence="9" type="ORF">SNAT2548_LOCUS11209</name>
</gene>
<feature type="transmembrane region" description="Helical" evidence="7">
    <location>
        <begin position="241"/>
        <end position="259"/>
    </location>
</feature>
<reference evidence="9" key="1">
    <citation type="submission" date="2021-02" db="EMBL/GenBank/DDBJ databases">
        <authorList>
            <person name="Dougan E. K."/>
            <person name="Rhodes N."/>
            <person name="Thang M."/>
            <person name="Chan C."/>
        </authorList>
    </citation>
    <scope>NUCLEOTIDE SEQUENCE</scope>
</reference>
<proteinExistence type="inferred from homology"/>
<dbReference type="InterPro" id="IPR044770">
    <property type="entry name" value="MFS_spinster-like"/>
</dbReference>
<feature type="transmembrane region" description="Helical" evidence="7">
    <location>
        <begin position="385"/>
        <end position="407"/>
    </location>
</feature>
<evidence type="ECO:0000256" key="7">
    <source>
        <dbReference type="SAM" id="Phobius"/>
    </source>
</evidence>
<dbReference type="Pfam" id="PF07690">
    <property type="entry name" value="MFS_1"/>
    <property type="match status" value="1"/>
</dbReference>
<feature type="transmembrane region" description="Helical" evidence="7">
    <location>
        <begin position="159"/>
        <end position="179"/>
    </location>
</feature>
<keyword evidence="3 7" id="KW-0812">Transmembrane</keyword>
<keyword evidence="5 7" id="KW-0472">Membrane</keyword>
<comment type="caution">
    <text evidence="9">The sequence shown here is derived from an EMBL/GenBank/DDBJ whole genome shotgun (WGS) entry which is preliminary data.</text>
</comment>
<evidence type="ECO:0000256" key="2">
    <source>
        <dbReference type="ARBA" id="ARBA00022448"/>
    </source>
</evidence>
<dbReference type="OrthoDB" id="440755at2759"/>
<dbReference type="InterPro" id="IPR036259">
    <property type="entry name" value="MFS_trans_sf"/>
</dbReference>
<protein>
    <submittedName>
        <fullName evidence="9">YjjL protein</fullName>
    </submittedName>
</protein>
<keyword evidence="2" id="KW-0813">Transport</keyword>
<dbReference type="InterPro" id="IPR011701">
    <property type="entry name" value="MFS"/>
</dbReference>
<sequence>MTGHDPAVKNGSDSEGEGLPLQQERAPALKLVVQLCCIAAIEGADMGLLPAVTYAMSRDLQLRLTQLSILSLSQAVCEASAAPVWGILADRQALQRKSLLSLGACCQGICTILLSNTDSFERMSLILLRCINGAMLASLKPLCLGIVADTTPESSRGKIYGYLQFCVTLGVMAAASIATPMSSIQVLGLQGWRMAFILFGCFAILAGFGIHVCMPEVSRPSPAHGKHGCALLVELRKLGSFCAKPTFICLVAQGLFGSIPWNAFTYSTFYFQVNGLTNVAAAALTTLFQLSCAFGHVIGGVVGDAMARRCQLHGRPFTANISVSSGIPCAFLIYTAPHQSFSYYATFLVIMGLASTWCGVGVNWPILSEIVDAESRSGIMAWESALEGAVAACLGNAAVGFLAQNLFGFNLEDAKAEGASGEHNAEALGKALALTVVLPWSICFVFYIFLHWAFPYDRKRMEESRSCRKIRSPTPLKLGVAAETVESP</sequence>
<dbReference type="EMBL" id="CAJNDS010000990">
    <property type="protein sequence ID" value="CAE7242852.1"/>
    <property type="molecule type" value="Genomic_DNA"/>
</dbReference>
<keyword evidence="4 7" id="KW-1133">Transmembrane helix</keyword>
<keyword evidence="10" id="KW-1185">Reference proteome</keyword>
<evidence type="ECO:0000256" key="6">
    <source>
        <dbReference type="ARBA" id="ARBA00024338"/>
    </source>
</evidence>
<feature type="transmembrane region" description="Helical" evidence="7">
    <location>
        <begin position="279"/>
        <end position="305"/>
    </location>
</feature>
<dbReference type="SUPFAM" id="SSF103473">
    <property type="entry name" value="MFS general substrate transporter"/>
    <property type="match status" value="1"/>
</dbReference>
<evidence type="ECO:0000256" key="3">
    <source>
        <dbReference type="ARBA" id="ARBA00022692"/>
    </source>
</evidence>
<dbReference type="GO" id="GO:0016020">
    <property type="term" value="C:membrane"/>
    <property type="evidence" value="ECO:0007669"/>
    <property type="project" value="UniProtKB-SubCell"/>
</dbReference>
<dbReference type="AlphaFoldDB" id="A0A812L9F2"/>
<accession>A0A812L9F2</accession>
<comment type="similarity">
    <text evidence="6">Belongs to the major facilitator superfamily. Spinster (TC 2.A.1.49) family.</text>
</comment>
<feature type="transmembrane region" description="Helical" evidence="7">
    <location>
        <begin position="427"/>
        <end position="450"/>
    </location>
</feature>
<comment type="subcellular location">
    <subcellularLocation>
        <location evidence="1">Membrane</location>
        <topology evidence="1">Multi-pass membrane protein</topology>
    </subcellularLocation>
</comment>
<evidence type="ECO:0000313" key="9">
    <source>
        <dbReference type="EMBL" id="CAE7242852.1"/>
    </source>
</evidence>
<evidence type="ECO:0000313" key="10">
    <source>
        <dbReference type="Proteomes" id="UP000604046"/>
    </source>
</evidence>
<evidence type="ECO:0000256" key="4">
    <source>
        <dbReference type="ARBA" id="ARBA00022989"/>
    </source>
</evidence>
<evidence type="ECO:0000256" key="1">
    <source>
        <dbReference type="ARBA" id="ARBA00004141"/>
    </source>
</evidence>
<feature type="transmembrane region" description="Helical" evidence="7">
    <location>
        <begin position="341"/>
        <end position="364"/>
    </location>
</feature>
<feature type="transmembrane region" description="Helical" evidence="7">
    <location>
        <begin position="317"/>
        <end position="335"/>
    </location>
</feature>
<dbReference type="InterPro" id="IPR020846">
    <property type="entry name" value="MFS_dom"/>
</dbReference>
<dbReference type="GO" id="GO:0022857">
    <property type="term" value="F:transmembrane transporter activity"/>
    <property type="evidence" value="ECO:0007669"/>
    <property type="project" value="InterPro"/>
</dbReference>
<organism evidence="9 10">
    <name type="scientific">Symbiodinium natans</name>
    <dbReference type="NCBI Taxonomy" id="878477"/>
    <lineage>
        <taxon>Eukaryota</taxon>
        <taxon>Sar</taxon>
        <taxon>Alveolata</taxon>
        <taxon>Dinophyceae</taxon>
        <taxon>Suessiales</taxon>
        <taxon>Symbiodiniaceae</taxon>
        <taxon>Symbiodinium</taxon>
    </lineage>
</organism>
<evidence type="ECO:0000256" key="5">
    <source>
        <dbReference type="ARBA" id="ARBA00023136"/>
    </source>
</evidence>
<dbReference type="PANTHER" id="PTHR23505">
    <property type="entry name" value="SPINSTER"/>
    <property type="match status" value="1"/>
</dbReference>
<dbReference type="Gene3D" id="1.20.1250.20">
    <property type="entry name" value="MFS general substrate transporter like domains"/>
    <property type="match status" value="1"/>
</dbReference>
<dbReference type="Proteomes" id="UP000604046">
    <property type="component" value="Unassembled WGS sequence"/>
</dbReference>
<dbReference type="PANTHER" id="PTHR23505:SF52">
    <property type="entry name" value="MAJOR FACILITATOR SUPERFAMILY PROTEIN"/>
    <property type="match status" value="1"/>
</dbReference>